<keyword evidence="1" id="KW-0732">Signal</keyword>
<evidence type="ECO:0000313" key="4">
    <source>
        <dbReference type="Proteomes" id="UP001440612"/>
    </source>
</evidence>
<proteinExistence type="predicted"/>
<evidence type="ECO:0000259" key="2">
    <source>
        <dbReference type="PROSITE" id="PS51782"/>
    </source>
</evidence>
<dbReference type="PROSITE" id="PS51782">
    <property type="entry name" value="LYSM"/>
    <property type="match status" value="1"/>
</dbReference>
<evidence type="ECO:0000256" key="1">
    <source>
        <dbReference type="SAM" id="SignalP"/>
    </source>
</evidence>
<feature type="domain" description="LysM" evidence="2">
    <location>
        <begin position="24"/>
        <end position="73"/>
    </location>
</feature>
<organism evidence="3 4">
    <name type="scientific">Yoonia phaeophyticola</name>
    <dbReference type="NCBI Taxonomy" id="3137369"/>
    <lineage>
        <taxon>Bacteria</taxon>
        <taxon>Pseudomonadati</taxon>
        <taxon>Pseudomonadota</taxon>
        <taxon>Alphaproteobacteria</taxon>
        <taxon>Rhodobacterales</taxon>
        <taxon>Paracoccaceae</taxon>
        <taxon>Yoonia</taxon>
    </lineage>
</organism>
<evidence type="ECO:0000313" key="3">
    <source>
        <dbReference type="EMBL" id="WZC47694.1"/>
    </source>
</evidence>
<dbReference type="InterPro" id="IPR036779">
    <property type="entry name" value="LysM_dom_sf"/>
</dbReference>
<feature type="signal peptide" evidence="1">
    <location>
        <begin position="1"/>
        <end position="19"/>
    </location>
</feature>
<reference evidence="4" key="1">
    <citation type="submission" date="2024-04" db="EMBL/GenBank/DDBJ databases">
        <title>Phylogenomic analyses of a clade within the roseobacter group suggest taxonomic reassignments of species of the genera Aestuariivita, Citreicella, Loktanella, Nautella, Pelagibaca, Ruegeria, Thalassobius, Thiobacimonas and Tropicibacter, and the proposal o.</title>
        <authorList>
            <person name="Jeon C.O."/>
        </authorList>
    </citation>
    <scope>NUCLEOTIDE SEQUENCE [LARGE SCALE GENOMIC DNA]</scope>
    <source>
        <strain evidence="4">BS5-3</strain>
    </source>
</reference>
<dbReference type="Gene3D" id="3.40.190.10">
    <property type="entry name" value="Periplasmic binding protein-like II"/>
    <property type="match status" value="2"/>
</dbReference>
<dbReference type="SMART" id="SM00257">
    <property type="entry name" value="LysM"/>
    <property type="match status" value="1"/>
</dbReference>
<name>A0ABZ2V1D4_9RHOB</name>
<dbReference type="Gene3D" id="3.10.350.10">
    <property type="entry name" value="LysM domain"/>
    <property type="match status" value="1"/>
</dbReference>
<dbReference type="SUPFAM" id="SSF54106">
    <property type="entry name" value="LysM domain"/>
    <property type="match status" value="1"/>
</dbReference>
<dbReference type="SUPFAM" id="SSF53850">
    <property type="entry name" value="Periplasmic binding protein-like II"/>
    <property type="match status" value="1"/>
</dbReference>
<keyword evidence="4" id="KW-1185">Reference proteome</keyword>
<dbReference type="EMBL" id="CP150951">
    <property type="protein sequence ID" value="WZC47694.1"/>
    <property type="molecule type" value="Genomic_DNA"/>
</dbReference>
<sequence>MKIKATVFALLASTAAAQAQQACEIYTVQPGDSLSAIAREAYGSISFQSVWDANRSVIGANPNTISVGMQLRLPCADGSLPGASASVVQPATPVTSVSSDGPVTIRLVTGSDYPPFTDEGMEGGGIYTQLVRAAMDTMEPQYETQIIFVNDWGSHLETLLPAMAFDGAFPWLRPNCEDPASLTENSQFRCDNFLHTDPFYEIVTGIVTRRDDPLATSDDAADFAGKVMCSPDGYSDVAPTSMGLGRDVMEYVSPVNPDDCFTALVAGEVDGISLVTTQSEDIAQRLGLADQIAINPNMTVSNVLNVFVSKNNPNGPEIVEALNTGLANIRESGVWFQTVRTGFSAYYTNQ</sequence>
<dbReference type="Proteomes" id="UP001440612">
    <property type="component" value="Chromosome"/>
</dbReference>
<accession>A0ABZ2V1D4</accession>
<protein>
    <submittedName>
        <fullName evidence="3">LysM peptidoglycan-binding domain-containing protein</fullName>
    </submittedName>
</protein>
<gene>
    <name evidence="3" type="ORF">AABB29_12330</name>
</gene>
<dbReference type="Pfam" id="PF01476">
    <property type="entry name" value="LysM"/>
    <property type="match status" value="1"/>
</dbReference>
<dbReference type="CDD" id="cd00118">
    <property type="entry name" value="LysM"/>
    <property type="match status" value="1"/>
</dbReference>
<dbReference type="RefSeq" id="WP_341365814.1">
    <property type="nucleotide sequence ID" value="NZ_CP150951.2"/>
</dbReference>
<feature type="chain" id="PRO_5047000161" evidence="1">
    <location>
        <begin position="20"/>
        <end position="350"/>
    </location>
</feature>
<dbReference type="InterPro" id="IPR018392">
    <property type="entry name" value="LysM"/>
</dbReference>